<protein>
    <submittedName>
        <fullName evidence="9">ABC-type nitrate/sulfonate/bicarbonate transport system, permease component</fullName>
    </submittedName>
</protein>
<feature type="transmembrane region" description="Helical" evidence="7">
    <location>
        <begin position="165"/>
        <end position="182"/>
    </location>
</feature>
<reference evidence="9 10" key="1">
    <citation type="submission" date="2016-11" db="EMBL/GenBank/DDBJ databases">
        <authorList>
            <person name="Jaros S."/>
            <person name="Januszkiewicz K."/>
            <person name="Wedrychowicz H."/>
        </authorList>
    </citation>
    <scope>NUCLEOTIDE SEQUENCE [LARGE SCALE GENOMIC DNA]</scope>
    <source>
        <strain evidence="9 10">DSM 14501</strain>
    </source>
</reference>
<accession>A0A1M6RNL5</accession>
<feature type="transmembrane region" description="Helical" evidence="7">
    <location>
        <begin position="125"/>
        <end position="144"/>
    </location>
</feature>
<dbReference type="Pfam" id="PF00528">
    <property type="entry name" value="BPD_transp_1"/>
    <property type="match status" value="1"/>
</dbReference>
<dbReference type="GO" id="GO:0055085">
    <property type="term" value="P:transmembrane transport"/>
    <property type="evidence" value="ECO:0007669"/>
    <property type="project" value="InterPro"/>
</dbReference>
<evidence type="ECO:0000256" key="4">
    <source>
        <dbReference type="ARBA" id="ARBA00022692"/>
    </source>
</evidence>
<dbReference type="SUPFAM" id="SSF161098">
    <property type="entry name" value="MetI-like"/>
    <property type="match status" value="1"/>
</dbReference>
<sequence length="254" mass="28130">MKKLESIGNRLAPIVFIVILISIWQIAVASGYIKPYILPLPKDVIITFFNILPEIKEHIIITIQEAVYGLGIAVIFAIILAVVMDSVKIIKDAVYPILILSQTVPIIVLAPLFAMWFGFGMFPKVIVVALVCFFPIVVSLLEGLESVDDDLINLIKSMGASKLKIFKIVKFPASMVSFFSGLKVAATYSIMGAVIGEWMGGKAGLGLYLLRAKKSFLIDKVFAVIFLIVLLSITIFKLVSVLQYLFMPWSKENR</sequence>
<dbReference type="STRING" id="1121266.SAMN02745883_01830"/>
<dbReference type="PANTHER" id="PTHR30151:SF20">
    <property type="entry name" value="ABC TRANSPORTER PERMEASE PROTEIN HI_0355-RELATED"/>
    <property type="match status" value="1"/>
</dbReference>
<feature type="transmembrane region" description="Helical" evidence="7">
    <location>
        <begin position="66"/>
        <end position="83"/>
    </location>
</feature>
<dbReference type="CDD" id="cd06261">
    <property type="entry name" value="TM_PBP2"/>
    <property type="match status" value="1"/>
</dbReference>
<dbReference type="GO" id="GO:0005886">
    <property type="term" value="C:plasma membrane"/>
    <property type="evidence" value="ECO:0007669"/>
    <property type="project" value="UniProtKB-SubCell"/>
</dbReference>
<dbReference type="AlphaFoldDB" id="A0A1M6RNL5"/>
<evidence type="ECO:0000256" key="5">
    <source>
        <dbReference type="ARBA" id="ARBA00022989"/>
    </source>
</evidence>
<comment type="similarity">
    <text evidence="7">Belongs to the binding-protein-dependent transport system permease family.</text>
</comment>
<proteinExistence type="inferred from homology"/>
<feature type="transmembrane region" description="Helical" evidence="7">
    <location>
        <begin position="95"/>
        <end position="119"/>
    </location>
</feature>
<dbReference type="Proteomes" id="UP000184082">
    <property type="component" value="Unassembled WGS sequence"/>
</dbReference>
<dbReference type="PROSITE" id="PS50928">
    <property type="entry name" value="ABC_TM1"/>
    <property type="match status" value="1"/>
</dbReference>
<evidence type="ECO:0000313" key="9">
    <source>
        <dbReference type="EMBL" id="SHK34029.1"/>
    </source>
</evidence>
<gene>
    <name evidence="9" type="ORF">SAMN02745883_01830</name>
</gene>
<evidence type="ECO:0000256" key="2">
    <source>
        <dbReference type="ARBA" id="ARBA00022448"/>
    </source>
</evidence>
<evidence type="ECO:0000256" key="1">
    <source>
        <dbReference type="ARBA" id="ARBA00004651"/>
    </source>
</evidence>
<dbReference type="InterPro" id="IPR000515">
    <property type="entry name" value="MetI-like"/>
</dbReference>
<evidence type="ECO:0000256" key="7">
    <source>
        <dbReference type="RuleBase" id="RU363032"/>
    </source>
</evidence>
<dbReference type="RefSeq" id="WP_072967808.1">
    <property type="nucleotide sequence ID" value="NZ_FRAJ01000015.1"/>
</dbReference>
<evidence type="ECO:0000256" key="6">
    <source>
        <dbReference type="ARBA" id="ARBA00023136"/>
    </source>
</evidence>
<organism evidence="9 10">
    <name type="scientific">Caminicella sporogenes DSM 14501</name>
    <dbReference type="NCBI Taxonomy" id="1121266"/>
    <lineage>
        <taxon>Bacteria</taxon>
        <taxon>Bacillati</taxon>
        <taxon>Bacillota</taxon>
        <taxon>Clostridia</taxon>
        <taxon>Peptostreptococcales</taxon>
        <taxon>Caminicellaceae</taxon>
        <taxon>Caminicella</taxon>
    </lineage>
</organism>
<dbReference type="Gene3D" id="1.10.3720.10">
    <property type="entry name" value="MetI-like"/>
    <property type="match status" value="1"/>
</dbReference>
<feature type="transmembrane region" description="Helical" evidence="7">
    <location>
        <begin position="222"/>
        <end position="246"/>
    </location>
</feature>
<dbReference type="EMBL" id="FRAJ01000015">
    <property type="protein sequence ID" value="SHK34029.1"/>
    <property type="molecule type" value="Genomic_DNA"/>
</dbReference>
<name>A0A1M6RNL5_9FIRM</name>
<dbReference type="InterPro" id="IPR035906">
    <property type="entry name" value="MetI-like_sf"/>
</dbReference>
<dbReference type="PANTHER" id="PTHR30151">
    <property type="entry name" value="ALKANE SULFONATE ABC TRANSPORTER-RELATED, MEMBRANE SUBUNIT"/>
    <property type="match status" value="1"/>
</dbReference>
<keyword evidence="4 7" id="KW-0812">Transmembrane</keyword>
<keyword evidence="3" id="KW-1003">Cell membrane</keyword>
<evidence type="ECO:0000256" key="3">
    <source>
        <dbReference type="ARBA" id="ARBA00022475"/>
    </source>
</evidence>
<keyword evidence="5 7" id="KW-1133">Transmembrane helix</keyword>
<evidence type="ECO:0000313" key="10">
    <source>
        <dbReference type="Proteomes" id="UP000184082"/>
    </source>
</evidence>
<feature type="domain" description="ABC transmembrane type-1" evidence="8">
    <location>
        <begin position="59"/>
        <end position="239"/>
    </location>
</feature>
<comment type="subcellular location">
    <subcellularLocation>
        <location evidence="1 7">Cell membrane</location>
        <topology evidence="1 7">Multi-pass membrane protein</topology>
    </subcellularLocation>
</comment>
<keyword evidence="6 7" id="KW-0472">Membrane</keyword>
<evidence type="ECO:0000259" key="8">
    <source>
        <dbReference type="PROSITE" id="PS50928"/>
    </source>
</evidence>
<feature type="transmembrane region" description="Helical" evidence="7">
    <location>
        <begin position="12"/>
        <end position="33"/>
    </location>
</feature>
<keyword evidence="2 7" id="KW-0813">Transport</keyword>
<keyword evidence="10" id="KW-1185">Reference proteome</keyword>